<evidence type="ECO:0000256" key="2">
    <source>
        <dbReference type="ARBA" id="ARBA00022679"/>
    </source>
</evidence>
<accession>A0ABV4D022</accession>
<feature type="domain" description="tRNA/rRNA methyltransferase SpoU type" evidence="3">
    <location>
        <begin position="25"/>
        <end position="168"/>
    </location>
</feature>
<dbReference type="RefSeq" id="WP_121697991.1">
    <property type="nucleotide sequence ID" value="NZ_JBCLPP010000039.1"/>
</dbReference>
<keyword evidence="5" id="KW-1185">Reference proteome</keyword>
<dbReference type="InterPro" id="IPR029026">
    <property type="entry name" value="tRNA_m1G_MTases_N"/>
</dbReference>
<dbReference type="PANTHER" id="PTHR46429:SF1">
    <property type="entry name" value="23S RRNA (GUANOSINE-2'-O-)-METHYLTRANSFERASE RLMB"/>
    <property type="match status" value="1"/>
</dbReference>
<dbReference type="GO" id="GO:0008168">
    <property type="term" value="F:methyltransferase activity"/>
    <property type="evidence" value="ECO:0007669"/>
    <property type="project" value="UniProtKB-KW"/>
</dbReference>
<reference evidence="4 5" key="1">
    <citation type="submission" date="2024-03" db="EMBL/GenBank/DDBJ databases">
        <title>Mouse gut bacterial collection (mGBC) of GemPharmatech.</title>
        <authorList>
            <person name="He Y."/>
            <person name="Dong L."/>
            <person name="Wu D."/>
            <person name="Gao X."/>
            <person name="Lin Z."/>
        </authorList>
    </citation>
    <scope>NUCLEOTIDE SEQUENCE [LARGE SCALE GENOMIC DNA]</scope>
    <source>
        <strain evidence="4 5">54-13</strain>
    </source>
</reference>
<organism evidence="4 5">
    <name type="scientific">Heminiphilus faecis</name>
    <dbReference type="NCBI Taxonomy" id="2601703"/>
    <lineage>
        <taxon>Bacteria</taxon>
        <taxon>Pseudomonadati</taxon>
        <taxon>Bacteroidota</taxon>
        <taxon>Bacteroidia</taxon>
        <taxon>Bacteroidales</taxon>
        <taxon>Muribaculaceae</taxon>
        <taxon>Heminiphilus</taxon>
    </lineage>
</organism>
<dbReference type="InterPro" id="IPR029028">
    <property type="entry name" value="Alpha/beta_knot_MTases"/>
</dbReference>
<sequence length="178" mass="19481">MEKKTIWDLNRITPDSFKTAPKVPIVMVLDNIRSLSNVGAILRTCDAFAVERVLLCGVTGTPPSPEIHKTALGAEDSVDWTYCDDTLEAVRQLKRDGYTVCSLEQVKGSVSLESFTPREGMKYALVAGNEVKGVAQDVVDASDVCLEIPQFGTKHSLNVSVSAGIALWQLFAHMQLRQ</sequence>
<dbReference type="Proteomes" id="UP001565200">
    <property type="component" value="Unassembled WGS sequence"/>
</dbReference>
<dbReference type="InterPro" id="IPR004441">
    <property type="entry name" value="rRNA_MeTrfase_TrmH"/>
</dbReference>
<dbReference type="EMBL" id="JBCLPP010000039">
    <property type="protein sequence ID" value="MEY8246276.1"/>
    <property type="molecule type" value="Genomic_DNA"/>
</dbReference>
<dbReference type="InterPro" id="IPR001537">
    <property type="entry name" value="SpoU_MeTrfase"/>
</dbReference>
<evidence type="ECO:0000259" key="3">
    <source>
        <dbReference type="Pfam" id="PF00588"/>
    </source>
</evidence>
<evidence type="ECO:0000313" key="5">
    <source>
        <dbReference type="Proteomes" id="UP001565200"/>
    </source>
</evidence>
<dbReference type="CDD" id="cd18097">
    <property type="entry name" value="SpoU-like"/>
    <property type="match status" value="1"/>
</dbReference>
<evidence type="ECO:0000313" key="4">
    <source>
        <dbReference type="EMBL" id="MEY8246276.1"/>
    </source>
</evidence>
<protein>
    <submittedName>
        <fullName evidence="4">RNA methyltransferase</fullName>
    </submittedName>
</protein>
<dbReference type="SUPFAM" id="SSF75217">
    <property type="entry name" value="alpha/beta knot"/>
    <property type="match status" value="1"/>
</dbReference>
<evidence type="ECO:0000256" key="1">
    <source>
        <dbReference type="ARBA" id="ARBA00022603"/>
    </source>
</evidence>
<gene>
    <name evidence="4" type="ORF">AAK873_11715</name>
</gene>
<keyword evidence="1 4" id="KW-0489">Methyltransferase</keyword>
<dbReference type="PANTHER" id="PTHR46429">
    <property type="entry name" value="23S RRNA (GUANOSINE-2'-O-)-METHYLTRANSFERASE RLMB"/>
    <property type="match status" value="1"/>
</dbReference>
<proteinExistence type="predicted"/>
<keyword evidence="2" id="KW-0808">Transferase</keyword>
<dbReference type="Pfam" id="PF00588">
    <property type="entry name" value="SpoU_methylase"/>
    <property type="match status" value="1"/>
</dbReference>
<comment type="caution">
    <text evidence="4">The sequence shown here is derived from an EMBL/GenBank/DDBJ whole genome shotgun (WGS) entry which is preliminary data.</text>
</comment>
<dbReference type="GO" id="GO:0032259">
    <property type="term" value="P:methylation"/>
    <property type="evidence" value="ECO:0007669"/>
    <property type="project" value="UniProtKB-KW"/>
</dbReference>
<dbReference type="Gene3D" id="3.40.1280.10">
    <property type="match status" value="1"/>
</dbReference>
<name>A0ABV4D022_9BACT</name>